<keyword evidence="4" id="KW-0472">Membrane</keyword>
<evidence type="ECO:0000256" key="2">
    <source>
        <dbReference type="ARBA" id="ARBA00022692"/>
    </source>
</evidence>
<evidence type="ECO:0000256" key="1">
    <source>
        <dbReference type="ARBA" id="ARBA00004370"/>
    </source>
</evidence>
<dbReference type="SUPFAM" id="SSF53822">
    <property type="entry name" value="Periplasmic binding protein-like I"/>
    <property type="match status" value="2"/>
</dbReference>
<feature type="domain" description="Receptor ligand binding region" evidence="6">
    <location>
        <begin position="61"/>
        <end position="384"/>
    </location>
</feature>
<name>A0A9F5N219_PYTBI</name>
<keyword evidence="3" id="KW-1133">Transmembrane helix</keyword>
<dbReference type="KEGG" id="pbi:112543112"/>
<dbReference type="AlphaFoldDB" id="A0A9F5N219"/>
<dbReference type="Proteomes" id="UP000695026">
    <property type="component" value="Unplaced"/>
</dbReference>
<feature type="chain" id="PRO_5039894872" evidence="5">
    <location>
        <begin position="18"/>
        <end position="407"/>
    </location>
</feature>
<dbReference type="OrthoDB" id="5984008at2759"/>
<keyword evidence="7" id="KW-1185">Reference proteome</keyword>
<comment type="subcellular location">
    <subcellularLocation>
        <location evidence="1">Membrane</location>
    </subcellularLocation>
</comment>
<dbReference type="GO" id="GO:0005886">
    <property type="term" value="C:plasma membrane"/>
    <property type="evidence" value="ECO:0007669"/>
    <property type="project" value="TreeGrafter"/>
</dbReference>
<dbReference type="GeneID" id="112543112"/>
<dbReference type="OMA" id="LESNICT"/>
<dbReference type="InterPro" id="IPR001828">
    <property type="entry name" value="ANF_lig-bd_rcpt"/>
</dbReference>
<organism evidence="7 8">
    <name type="scientific">Python bivittatus</name>
    <name type="common">Burmese python</name>
    <name type="synonym">Python molurus bivittatus</name>
    <dbReference type="NCBI Taxonomy" id="176946"/>
    <lineage>
        <taxon>Eukaryota</taxon>
        <taxon>Metazoa</taxon>
        <taxon>Chordata</taxon>
        <taxon>Craniata</taxon>
        <taxon>Vertebrata</taxon>
        <taxon>Euteleostomi</taxon>
        <taxon>Lepidosauria</taxon>
        <taxon>Squamata</taxon>
        <taxon>Bifurcata</taxon>
        <taxon>Unidentata</taxon>
        <taxon>Episquamata</taxon>
        <taxon>Toxicofera</taxon>
        <taxon>Serpentes</taxon>
        <taxon>Henophidia</taxon>
        <taxon>Pythonidae</taxon>
        <taxon>Python</taxon>
    </lineage>
</organism>
<dbReference type="RefSeq" id="XP_025033050.1">
    <property type="nucleotide sequence ID" value="XM_025177282.1"/>
</dbReference>
<dbReference type="Pfam" id="PF01094">
    <property type="entry name" value="ANF_receptor"/>
    <property type="match status" value="1"/>
</dbReference>
<dbReference type="InterPro" id="IPR000068">
    <property type="entry name" value="GPCR_3_Ca_sens_rcpt-rel"/>
</dbReference>
<evidence type="ECO:0000313" key="7">
    <source>
        <dbReference type="Proteomes" id="UP000695026"/>
    </source>
</evidence>
<feature type="non-terminal residue" evidence="8">
    <location>
        <position position="407"/>
    </location>
</feature>
<evidence type="ECO:0000256" key="3">
    <source>
        <dbReference type="ARBA" id="ARBA00022989"/>
    </source>
</evidence>
<accession>A0A9F5N219</accession>
<evidence type="ECO:0000259" key="6">
    <source>
        <dbReference type="Pfam" id="PF01094"/>
    </source>
</evidence>
<dbReference type="PANTHER" id="PTHR24061">
    <property type="entry name" value="CALCIUM-SENSING RECEPTOR-RELATED"/>
    <property type="match status" value="1"/>
</dbReference>
<dbReference type="GO" id="GO:0004930">
    <property type="term" value="F:G protein-coupled receptor activity"/>
    <property type="evidence" value="ECO:0007669"/>
    <property type="project" value="InterPro"/>
</dbReference>
<gene>
    <name evidence="8" type="primary">LOC112543112</name>
</gene>
<evidence type="ECO:0000256" key="5">
    <source>
        <dbReference type="SAM" id="SignalP"/>
    </source>
</evidence>
<dbReference type="PANTHER" id="PTHR24061:SF599">
    <property type="entry name" value="G-PROTEIN COUPLED RECEPTORS FAMILY 3 PROFILE DOMAIN-CONTAINING PROTEIN"/>
    <property type="match status" value="1"/>
</dbReference>
<keyword evidence="5" id="KW-0732">Signal</keyword>
<evidence type="ECO:0000313" key="8">
    <source>
        <dbReference type="RefSeq" id="XP_025033050.1"/>
    </source>
</evidence>
<feature type="signal peptide" evidence="5">
    <location>
        <begin position="1"/>
        <end position="17"/>
    </location>
</feature>
<dbReference type="InterPro" id="IPR028082">
    <property type="entry name" value="Peripla_BP_I"/>
</dbReference>
<dbReference type="Gene3D" id="3.40.50.2300">
    <property type="match status" value="3"/>
</dbReference>
<sequence length="407" mass="45700">MVVFEALSVVLLPGVVCLIPSAKCSISEPLPVLHQQYQPGDFIVVGILSKIYIFYTCDMQKRPIAAIGGPSFAVGAHLTTILSLYKMPQFIYGSTPETNEKAQAVSYQQMFPNANHQYNGILQLMLHFRWTWIGMVYTNSENGERFVQDVVPMFSLRGICFAFIKPLPAITYSNNVLASVEAGIETFNVVIRSSANVVLIHGDAEDMIILRVIPTISQVEDVPLLAKAKVWVLTAQIQFTSLPFQRHEDIDFLHGALSFAIHSKGVLGFWEFLQMANPTFDRDDSFIKLFWKNAFECSFSSSMTEEKDAVVCSEDVIIKLFWKNAFECSFSSSMTEEKDAVICSGEEKLESLPSSLLEMDMTSPSYSVYNAVFVVAHALHDIQTSILRYVAGDHEAKRNLLKQQLWK</sequence>
<keyword evidence="2" id="KW-0812">Transmembrane</keyword>
<evidence type="ECO:0000256" key="4">
    <source>
        <dbReference type="ARBA" id="ARBA00023136"/>
    </source>
</evidence>
<dbReference type="FunFam" id="3.40.50.2300:FF:000024">
    <property type="entry name" value="Vomeronasal 2, receptor 73"/>
    <property type="match status" value="1"/>
</dbReference>
<protein>
    <submittedName>
        <fullName evidence="8">Vomeronasal type-2 receptor 26-like</fullName>
    </submittedName>
</protein>
<proteinExistence type="predicted"/>
<reference evidence="8" key="1">
    <citation type="submission" date="2025-08" db="UniProtKB">
        <authorList>
            <consortium name="RefSeq"/>
        </authorList>
    </citation>
    <scope>IDENTIFICATION</scope>
    <source>
        <tissue evidence="8">Liver</tissue>
    </source>
</reference>